<dbReference type="Proteomes" id="UP001221757">
    <property type="component" value="Unassembled WGS sequence"/>
</dbReference>
<organism evidence="1 2">
    <name type="scientific">Mycena rosella</name>
    <name type="common">Pink bonnet</name>
    <name type="synonym">Agaricus rosellus</name>
    <dbReference type="NCBI Taxonomy" id="1033263"/>
    <lineage>
        <taxon>Eukaryota</taxon>
        <taxon>Fungi</taxon>
        <taxon>Dikarya</taxon>
        <taxon>Basidiomycota</taxon>
        <taxon>Agaricomycotina</taxon>
        <taxon>Agaricomycetes</taxon>
        <taxon>Agaricomycetidae</taxon>
        <taxon>Agaricales</taxon>
        <taxon>Marasmiineae</taxon>
        <taxon>Mycenaceae</taxon>
        <taxon>Mycena</taxon>
    </lineage>
</organism>
<proteinExistence type="predicted"/>
<sequence>MGAHQYIPHSNGWVPVPTYVSPLRHNAFSSLYQTTAITARRSGVGGRGKCQGTPSALFSQTLCWYLSLSGRCSAQTCTLCLQATIVSRFGSSWVLPYCTGTVPIVLGCLDSHGSDDRKVPASSIVVKRTRAGTCSRSPQYRALQMSAYPGNTQAVEITAGELLFLHRH</sequence>
<evidence type="ECO:0000313" key="2">
    <source>
        <dbReference type="Proteomes" id="UP001221757"/>
    </source>
</evidence>
<protein>
    <submittedName>
        <fullName evidence="1">Uncharacterized protein</fullName>
    </submittedName>
</protein>
<gene>
    <name evidence="1" type="ORF">B0H17DRAFT_1140067</name>
</gene>
<dbReference type="AlphaFoldDB" id="A0AAD7GAJ1"/>
<reference evidence="1" key="1">
    <citation type="submission" date="2023-03" db="EMBL/GenBank/DDBJ databases">
        <title>Massive genome expansion in bonnet fungi (Mycena s.s.) driven by repeated elements and novel gene families across ecological guilds.</title>
        <authorList>
            <consortium name="Lawrence Berkeley National Laboratory"/>
            <person name="Harder C.B."/>
            <person name="Miyauchi S."/>
            <person name="Viragh M."/>
            <person name="Kuo A."/>
            <person name="Thoen E."/>
            <person name="Andreopoulos B."/>
            <person name="Lu D."/>
            <person name="Skrede I."/>
            <person name="Drula E."/>
            <person name="Henrissat B."/>
            <person name="Morin E."/>
            <person name="Kohler A."/>
            <person name="Barry K."/>
            <person name="LaButti K."/>
            <person name="Morin E."/>
            <person name="Salamov A."/>
            <person name="Lipzen A."/>
            <person name="Mereny Z."/>
            <person name="Hegedus B."/>
            <person name="Baldrian P."/>
            <person name="Stursova M."/>
            <person name="Weitz H."/>
            <person name="Taylor A."/>
            <person name="Grigoriev I.V."/>
            <person name="Nagy L.G."/>
            <person name="Martin F."/>
            <person name="Kauserud H."/>
        </authorList>
    </citation>
    <scope>NUCLEOTIDE SEQUENCE</scope>
    <source>
        <strain evidence="1">CBHHK067</strain>
    </source>
</reference>
<name>A0AAD7GAJ1_MYCRO</name>
<accession>A0AAD7GAJ1</accession>
<evidence type="ECO:0000313" key="1">
    <source>
        <dbReference type="EMBL" id="KAJ7676206.1"/>
    </source>
</evidence>
<dbReference type="EMBL" id="JARKIE010000145">
    <property type="protein sequence ID" value="KAJ7676206.1"/>
    <property type="molecule type" value="Genomic_DNA"/>
</dbReference>
<comment type="caution">
    <text evidence="1">The sequence shown here is derived from an EMBL/GenBank/DDBJ whole genome shotgun (WGS) entry which is preliminary data.</text>
</comment>
<keyword evidence="2" id="KW-1185">Reference proteome</keyword>